<proteinExistence type="predicted"/>
<dbReference type="RefSeq" id="WP_134844109.1">
    <property type="nucleotide sequence ID" value="NZ_SGVY01000040.1"/>
</dbReference>
<feature type="chain" id="PRO_5021243671" evidence="1">
    <location>
        <begin position="21"/>
        <end position="253"/>
    </location>
</feature>
<keyword evidence="1" id="KW-0732">Signal</keyword>
<evidence type="ECO:0000313" key="3">
    <source>
        <dbReference type="EMBL" id="TFH77282.1"/>
    </source>
</evidence>
<name>A0A4Y8V8V8_9BACT</name>
<feature type="signal peptide" evidence="1">
    <location>
        <begin position="1"/>
        <end position="20"/>
    </location>
</feature>
<feature type="domain" description="Outer membrane protein beta-barrel" evidence="2">
    <location>
        <begin position="20"/>
        <end position="218"/>
    </location>
</feature>
<sequence>MKAIKILVMFLMLGGMTAKAQIGEHRNDFSIGVNGGYLMSSVGFTPSIPQSQHGGLTGGFSFRYVCEKYFKSICSVYGEVNFSQAGWKEKILDIENAPVIITNTGEPMAYERTISYVQVPIFAHLAWGRETRGLNVFVNAGPQFGFYLSESTKTNFDPKHLPATDNDRVNNIMAQDTMAVENKFDYGIALGLGAEYSIPKVGHFLAEARYYYGLGNIYGSSKKDFFGKSNFGQIVFKVSYLFDIVKTKDVKRK</sequence>
<gene>
    <name evidence="3" type="ORF">EXN75_12775</name>
</gene>
<keyword evidence="4" id="KW-1185">Reference proteome</keyword>
<protein>
    <submittedName>
        <fullName evidence="3">PorT family protein</fullName>
    </submittedName>
</protein>
<dbReference type="EMBL" id="SGVY01000040">
    <property type="protein sequence ID" value="TFH77282.1"/>
    <property type="molecule type" value="Genomic_DNA"/>
</dbReference>
<reference evidence="3 4" key="1">
    <citation type="submission" date="2019-02" db="EMBL/GenBank/DDBJ databases">
        <title>Draft Genome Sequence of the Prevotella sp. BCRC 81118, Isolated from Human Feces.</title>
        <authorList>
            <person name="Huang C.-H."/>
        </authorList>
    </citation>
    <scope>NUCLEOTIDE SEQUENCE [LARGE SCALE GENOMIC DNA]</scope>
    <source>
        <strain evidence="3 4">BCRC 81118</strain>
    </source>
</reference>
<dbReference type="Proteomes" id="UP000297872">
    <property type="component" value="Unassembled WGS sequence"/>
</dbReference>
<accession>A0A4Y8V8V8</accession>
<dbReference type="InterPro" id="IPR025665">
    <property type="entry name" value="Beta-barrel_OMP_2"/>
</dbReference>
<dbReference type="OrthoDB" id="977141at2"/>
<evidence type="ECO:0000313" key="4">
    <source>
        <dbReference type="Proteomes" id="UP000297872"/>
    </source>
</evidence>
<dbReference type="Pfam" id="PF13568">
    <property type="entry name" value="OMP_b-brl_2"/>
    <property type="match status" value="1"/>
</dbReference>
<evidence type="ECO:0000259" key="2">
    <source>
        <dbReference type="Pfam" id="PF13568"/>
    </source>
</evidence>
<dbReference type="GeneID" id="302996152"/>
<evidence type="ECO:0000256" key="1">
    <source>
        <dbReference type="SAM" id="SignalP"/>
    </source>
</evidence>
<comment type="caution">
    <text evidence="3">The sequence shown here is derived from an EMBL/GenBank/DDBJ whole genome shotgun (WGS) entry which is preliminary data.</text>
</comment>
<organism evidence="3 4">
    <name type="scientific">Segatella hominis</name>
    <dbReference type="NCBI Taxonomy" id="2518605"/>
    <lineage>
        <taxon>Bacteria</taxon>
        <taxon>Pseudomonadati</taxon>
        <taxon>Bacteroidota</taxon>
        <taxon>Bacteroidia</taxon>
        <taxon>Bacteroidales</taxon>
        <taxon>Prevotellaceae</taxon>
        <taxon>Segatella</taxon>
    </lineage>
</organism>
<dbReference type="AlphaFoldDB" id="A0A4Y8V8V8"/>